<dbReference type="KEGG" id="sual:KDD17_10250"/>
<protein>
    <submittedName>
        <fullName evidence="8">ABC transporter permease</fullName>
    </submittedName>
</protein>
<dbReference type="GO" id="GO:0005886">
    <property type="term" value="C:plasma membrane"/>
    <property type="evidence" value="ECO:0007669"/>
    <property type="project" value="UniProtKB-SubCell"/>
</dbReference>
<keyword evidence="4 6" id="KW-1133">Transmembrane helix</keyword>
<accession>A0A975JBH3</accession>
<gene>
    <name evidence="8" type="ORF">KDD17_10250</name>
</gene>
<keyword evidence="5 6" id="KW-0472">Membrane</keyword>
<feature type="transmembrane region" description="Helical" evidence="6">
    <location>
        <begin position="671"/>
        <end position="693"/>
    </location>
</feature>
<proteinExistence type="predicted"/>
<feature type="transmembrane region" description="Helical" evidence="6">
    <location>
        <begin position="226"/>
        <end position="249"/>
    </location>
</feature>
<dbReference type="AlphaFoldDB" id="A0A975JBH3"/>
<dbReference type="EMBL" id="CP073581">
    <property type="protein sequence ID" value="QUJ75368.1"/>
    <property type="molecule type" value="Genomic_DNA"/>
</dbReference>
<evidence type="ECO:0000256" key="3">
    <source>
        <dbReference type="ARBA" id="ARBA00022692"/>
    </source>
</evidence>
<feature type="transmembrane region" description="Helical" evidence="6">
    <location>
        <begin position="443"/>
        <end position="463"/>
    </location>
</feature>
<evidence type="ECO:0000256" key="4">
    <source>
        <dbReference type="ARBA" id="ARBA00022989"/>
    </source>
</evidence>
<dbReference type="PANTHER" id="PTHR30287">
    <property type="entry name" value="MEMBRANE COMPONENT OF PREDICTED ABC SUPERFAMILY METABOLITE UPTAKE TRANSPORTER"/>
    <property type="match status" value="1"/>
</dbReference>
<reference evidence="8" key="1">
    <citation type="submission" date="2021-04" db="EMBL/GenBank/DDBJ databases">
        <title>Complete genome sequence for Sulfitobacter sp. strain JK7-1.</title>
        <authorList>
            <person name="Park S.-J."/>
        </authorList>
    </citation>
    <scope>NUCLEOTIDE SEQUENCE</scope>
    <source>
        <strain evidence="8">JK7-1</strain>
    </source>
</reference>
<organism evidence="8 9">
    <name type="scientific">Sulfitobacter albidus</name>
    <dbReference type="NCBI Taxonomy" id="2829501"/>
    <lineage>
        <taxon>Bacteria</taxon>
        <taxon>Pseudomonadati</taxon>
        <taxon>Pseudomonadota</taxon>
        <taxon>Alphaproteobacteria</taxon>
        <taxon>Rhodobacterales</taxon>
        <taxon>Roseobacteraceae</taxon>
        <taxon>Sulfitobacter</taxon>
    </lineage>
</organism>
<feature type="transmembrane region" description="Helical" evidence="6">
    <location>
        <begin position="325"/>
        <end position="351"/>
    </location>
</feature>
<evidence type="ECO:0000259" key="7">
    <source>
        <dbReference type="Pfam" id="PF02687"/>
    </source>
</evidence>
<evidence type="ECO:0000256" key="1">
    <source>
        <dbReference type="ARBA" id="ARBA00004651"/>
    </source>
</evidence>
<dbReference type="Proteomes" id="UP000683291">
    <property type="component" value="Chromosome 1"/>
</dbReference>
<evidence type="ECO:0000256" key="2">
    <source>
        <dbReference type="ARBA" id="ARBA00022475"/>
    </source>
</evidence>
<feature type="domain" description="ABC3 transporter permease C-terminal" evidence="7">
    <location>
        <begin position="670"/>
        <end position="788"/>
    </location>
</feature>
<keyword evidence="9" id="KW-1185">Reference proteome</keyword>
<keyword evidence="2" id="KW-1003">Cell membrane</keyword>
<feature type="transmembrane region" description="Helical" evidence="6">
    <location>
        <begin position="269"/>
        <end position="293"/>
    </location>
</feature>
<dbReference type="InterPro" id="IPR038766">
    <property type="entry name" value="Membrane_comp_ABC_pdt"/>
</dbReference>
<dbReference type="InterPro" id="IPR003838">
    <property type="entry name" value="ABC3_permease_C"/>
</dbReference>
<feature type="domain" description="ABC3 transporter permease C-terminal" evidence="7">
    <location>
        <begin position="228"/>
        <end position="350"/>
    </location>
</feature>
<feature type="transmembrane region" description="Helical" evidence="6">
    <location>
        <begin position="396"/>
        <end position="422"/>
    </location>
</feature>
<name>A0A975JBH3_9RHOB</name>
<evidence type="ECO:0000256" key="6">
    <source>
        <dbReference type="SAM" id="Phobius"/>
    </source>
</evidence>
<dbReference type="Pfam" id="PF02687">
    <property type="entry name" value="FtsX"/>
    <property type="match status" value="2"/>
</dbReference>
<feature type="transmembrane region" description="Helical" evidence="6">
    <location>
        <begin position="714"/>
        <end position="741"/>
    </location>
</feature>
<feature type="transmembrane region" description="Helical" evidence="6">
    <location>
        <begin position="372"/>
        <end position="390"/>
    </location>
</feature>
<feature type="transmembrane region" description="Helical" evidence="6">
    <location>
        <begin position="761"/>
        <end position="780"/>
    </location>
</feature>
<sequence length="799" mass="84000">MNRTALSALWSHWRRAPVQLFTLLAGLALATALWSGVQAVNAEARASYDAAAATLGEGQFDQLLPGEGDTIAQQTYIDLRRAGWLVGPVVDARIGPPGARIRLIGMDPLTAPGGLAPVGGDGAVDLQSFLRERPVFANAATAERLAGLIDAPIEIVADIAPDTAITDIPVAQRLLDLDGRLSRLIVAQTQPIGRPPLAEIAPGLVRQPAQGGSDVARLTDSFHLNLTAFGLLSFAVGIFIVHGAIGLAFEQRRGMVRTLRALGLPLGRLIALMAAELLVLALVGGGVGVLLGYTVAAALLPDVAATLEGLYGAQVSGTLQLRPAWWLSGLAIAVAGTGVAAAGALWGIARLPLLTSARPRAWSLARGGMRRLQVGAALVLALVALALWSFSEGLVMGFGLLGCLLIGAALALPALLDAILALAARGESGPVRAWFWADTRQQVPGLSLALMALLLAMAANVGVSTMVSSFRLTFVGFLDQRLASELYVSAQSVEEAARLEPFATARAREVLPLLSVETPLAGLPAELYGARIGATYRDSWQLLDGRADVWDRVAAGEALLINEQLARRADLWVGDTLAIGGGTALPIGGVFGDYGNPIGEAIVGEDLFRSLHPQVRATRFGLRTQDPAALRAALVDDFGLPGSAITDQAQIKAFSLQVFERTFTVTTALNVLTLAVAGFAIFMSLLTLAAMRLPQLAPAWALGITRRKLGLLEMLRAVLLSVLTAVLALPLGLALAWILLAVVNVEAFGWRLPMYLFPLDYLRLAGFALGAAVLAAALPARRLMRIPPTALLKVFANER</sequence>
<evidence type="ECO:0000313" key="8">
    <source>
        <dbReference type="EMBL" id="QUJ75368.1"/>
    </source>
</evidence>
<evidence type="ECO:0000256" key="5">
    <source>
        <dbReference type="ARBA" id="ARBA00023136"/>
    </source>
</evidence>
<comment type="subcellular location">
    <subcellularLocation>
        <location evidence="1">Cell membrane</location>
        <topology evidence="1">Multi-pass membrane protein</topology>
    </subcellularLocation>
</comment>
<dbReference type="PANTHER" id="PTHR30287:SF2">
    <property type="entry name" value="BLL1001 PROTEIN"/>
    <property type="match status" value="1"/>
</dbReference>
<keyword evidence="3 6" id="KW-0812">Transmembrane</keyword>
<evidence type="ECO:0000313" key="9">
    <source>
        <dbReference type="Proteomes" id="UP000683291"/>
    </source>
</evidence>